<dbReference type="AlphaFoldDB" id="A0A2P5BI95"/>
<keyword evidence="2" id="KW-1185">Reference proteome</keyword>
<comment type="caution">
    <text evidence="1">The sequence shown here is derived from an EMBL/GenBank/DDBJ whole genome shotgun (WGS) entry which is preliminary data.</text>
</comment>
<name>A0A2P5BI95_PARAD</name>
<evidence type="ECO:0000313" key="2">
    <source>
        <dbReference type="Proteomes" id="UP000237105"/>
    </source>
</evidence>
<dbReference type="OrthoDB" id="1714944at2759"/>
<dbReference type="EMBL" id="JXTB01000275">
    <property type="protein sequence ID" value="PON48520.1"/>
    <property type="molecule type" value="Genomic_DNA"/>
</dbReference>
<evidence type="ECO:0000313" key="1">
    <source>
        <dbReference type="EMBL" id="PON48520.1"/>
    </source>
</evidence>
<protein>
    <submittedName>
        <fullName evidence="1">Uncharacterized protein</fullName>
    </submittedName>
</protein>
<accession>A0A2P5BI95</accession>
<proteinExistence type="predicted"/>
<dbReference type="Proteomes" id="UP000237105">
    <property type="component" value="Unassembled WGS sequence"/>
</dbReference>
<organism evidence="1 2">
    <name type="scientific">Parasponia andersonii</name>
    <name type="common">Sponia andersonii</name>
    <dbReference type="NCBI Taxonomy" id="3476"/>
    <lineage>
        <taxon>Eukaryota</taxon>
        <taxon>Viridiplantae</taxon>
        <taxon>Streptophyta</taxon>
        <taxon>Embryophyta</taxon>
        <taxon>Tracheophyta</taxon>
        <taxon>Spermatophyta</taxon>
        <taxon>Magnoliopsida</taxon>
        <taxon>eudicotyledons</taxon>
        <taxon>Gunneridae</taxon>
        <taxon>Pentapetalae</taxon>
        <taxon>rosids</taxon>
        <taxon>fabids</taxon>
        <taxon>Rosales</taxon>
        <taxon>Cannabaceae</taxon>
        <taxon>Parasponia</taxon>
    </lineage>
</organism>
<reference evidence="2" key="1">
    <citation type="submission" date="2016-06" db="EMBL/GenBank/DDBJ databases">
        <title>Parallel loss of symbiosis genes in relatives of nitrogen-fixing non-legume Parasponia.</title>
        <authorList>
            <person name="Van Velzen R."/>
            <person name="Holmer R."/>
            <person name="Bu F."/>
            <person name="Rutten L."/>
            <person name="Van Zeijl A."/>
            <person name="Liu W."/>
            <person name="Santuari L."/>
            <person name="Cao Q."/>
            <person name="Sharma T."/>
            <person name="Shen D."/>
            <person name="Roswanjaya Y."/>
            <person name="Wardhani T."/>
            <person name="Kalhor M.S."/>
            <person name="Jansen J."/>
            <person name="Van den Hoogen J."/>
            <person name="Gungor B."/>
            <person name="Hartog M."/>
            <person name="Hontelez J."/>
            <person name="Verver J."/>
            <person name="Yang W.-C."/>
            <person name="Schijlen E."/>
            <person name="Repin R."/>
            <person name="Schilthuizen M."/>
            <person name="Schranz E."/>
            <person name="Heidstra R."/>
            <person name="Miyata K."/>
            <person name="Fedorova E."/>
            <person name="Kohlen W."/>
            <person name="Bisseling T."/>
            <person name="Smit S."/>
            <person name="Geurts R."/>
        </authorList>
    </citation>
    <scope>NUCLEOTIDE SEQUENCE [LARGE SCALE GENOMIC DNA]</scope>
    <source>
        <strain evidence="2">cv. WU1-14</strain>
    </source>
</reference>
<gene>
    <name evidence="1" type="ORF">PanWU01x14_236270</name>
</gene>
<sequence length="97" mass="10860">MATNKRKSTTASSSSSYDMKLFISVEVEDRFYYLPDIDDDGYSKLWEEGLHKNANAMHYFISAKLLSSKNISGATKERATLNYAILNGLTIDVGKVI</sequence>